<comment type="caution">
    <text evidence="2">The sequence shown here is derived from an EMBL/GenBank/DDBJ whole genome shotgun (WGS) entry which is preliminary data.</text>
</comment>
<keyword evidence="3" id="KW-1185">Reference proteome</keyword>
<proteinExistence type="predicted"/>
<feature type="signal peptide" evidence="1">
    <location>
        <begin position="1"/>
        <end position="23"/>
    </location>
</feature>
<sequence>MTSVNWRLCTFLPPLLCNGFVRSVPYCCWCPLADQWSVRTSPGLPIGQLASVRFAGYWSVSAAQGSGGQIPVQESFLNGQSGRVGVEKGQCIACV</sequence>
<gene>
    <name evidence="2" type="ORF">Hamer_G009260</name>
</gene>
<reference evidence="2" key="1">
    <citation type="journal article" date="2021" name="Sci. Adv.">
        <title>The American lobster genome reveals insights on longevity, neural, and immune adaptations.</title>
        <authorList>
            <person name="Polinski J.M."/>
            <person name="Zimin A.V."/>
            <person name="Clark K.F."/>
            <person name="Kohn A.B."/>
            <person name="Sadowski N."/>
            <person name="Timp W."/>
            <person name="Ptitsyn A."/>
            <person name="Khanna P."/>
            <person name="Romanova D.Y."/>
            <person name="Williams P."/>
            <person name="Greenwood S.J."/>
            <person name="Moroz L.L."/>
            <person name="Walt D.R."/>
            <person name="Bodnar A.G."/>
        </authorList>
    </citation>
    <scope>NUCLEOTIDE SEQUENCE</scope>
    <source>
        <strain evidence="2">GMGI-L3</strain>
    </source>
</reference>
<dbReference type="Proteomes" id="UP000747542">
    <property type="component" value="Unassembled WGS sequence"/>
</dbReference>
<evidence type="ECO:0000256" key="1">
    <source>
        <dbReference type="SAM" id="SignalP"/>
    </source>
</evidence>
<evidence type="ECO:0000313" key="2">
    <source>
        <dbReference type="EMBL" id="KAG7153617.1"/>
    </source>
</evidence>
<accession>A0A8J5J095</accession>
<name>A0A8J5J095_HOMAM</name>
<dbReference type="AlphaFoldDB" id="A0A8J5J095"/>
<keyword evidence="1" id="KW-0732">Signal</keyword>
<evidence type="ECO:0000313" key="3">
    <source>
        <dbReference type="Proteomes" id="UP000747542"/>
    </source>
</evidence>
<evidence type="ECO:0008006" key="4">
    <source>
        <dbReference type="Google" id="ProtNLM"/>
    </source>
</evidence>
<dbReference type="EMBL" id="JAHLQT010046319">
    <property type="protein sequence ID" value="KAG7153617.1"/>
    <property type="molecule type" value="Genomic_DNA"/>
</dbReference>
<organism evidence="2 3">
    <name type="scientific">Homarus americanus</name>
    <name type="common">American lobster</name>
    <dbReference type="NCBI Taxonomy" id="6706"/>
    <lineage>
        <taxon>Eukaryota</taxon>
        <taxon>Metazoa</taxon>
        <taxon>Ecdysozoa</taxon>
        <taxon>Arthropoda</taxon>
        <taxon>Crustacea</taxon>
        <taxon>Multicrustacea</taxon>
        <taxon>Malacostraca</taxon>
        <taxon>Eumalacostraca</taxon>
        <taxon>Eucarida</taxon>
        <taxon>Decapoda</taxon>
        <taxon>Pleocyemata</taxon>
        <taxon>Astacidea</taxon>
        <taxon>Nephropoidea</taxon>
        <taxon>Nephropidae</taxon>
        <taxon>Homarus</taxon>
    </lineage>
</organism>
<protein>
    <recommendedName>
        <fullName evidence="4">Secreted protein</fullName>
    </recommendedName>
</protein>
<feature type="chain" id="PRO_5035178713" description="Secreted protein" evidence="1">
    <location>
        <begin position="24"/>
        <end position="95"/>
    </location>
</feature>